<organism evidence="3 4">
    <name type="scientific">Ophiocordyceps sinensis (strain Co18 / CGMCC 3.14243)</name>
    <name type="common">Yarsagumba caterpillar fungus</name>
    <name type="synonym">Hirsutella sinensis</name>
    <dbReference type="NCBI Taxonomy" id="911162"/>
    <lineage>
        <taxon>Eukaryota</taxon>
        <taxon>Fungi</taxon>
        <taxon>Dikarya</taxon>
        <taxon>Ascomycota</taxon>
        <taxon>Pezizomycotina</taxon>
        <taxon>Sordariomycetes</taxon>
        <taxon>Hypocreomycetidae</taxon>
        <taxon>Hypocreales</taxon>
        <taxon>Ophiocordycipitaceae</taxon>
        <taxon>Ophiocordyceps</taxon>
    </lineage>
</organism>
<dbReference type="Proteomes" id="UP000019374">
    <property type="component" value="Unassembled WGS sequence"/>
</dbReference>
<evidence type="ECO:0000256" key="2">
    <source>
        <dbReference type="SAM" id="SignalP"/>
    </source>
</evidence>
<name>T5A5L1_OPHSC</name>
<feature type="chain" id="PRO_5004605809" evidence="2">
    <location>
        <begin position="24"/>
        <end position="98"/>
    </location>
</feature>
<sequence>MARFTDAAHLGVNFLALLPDAAAALSKQDDSTANPSPDRPPQLAPRLLACPSPFSSAAMSHKGKNSARSSKAKKPAKSGAESKSEDVLQAVVSPPRSH</sequence>
<dbReference type="EMBL" id="KE656260">
    <property type="protein sequence ID" value="EQK97883.1"/>
    <property type="molecule type" value="Genomic_DNA"/>
</dbReference>
<feature type="compositionally biased region" description="Basic residues" evidence="1">
    <location>
        <begin position="61"/>
        <end position="76"/>
    </location>
</feature>
<accession>T5A5L1</accession>
<evidence type="ECO:0000256" key="1">
    <source>
        <dbReference type="SAM" id="MobiDB-lite"/>
    </source>
</evidence>
<reference evidence="3 4" key="1">
    <citation type="journal article" date="2013" name="Chin. Sci. Bull.">
        <title>Genome survey uncovers the secrets of sex and lifestyle in caterpillar fungus.</title>
        <authorList>
            <person name="Hu X."/>
            <person name="Zhang Y."/>
            <person name="Xiao G."/>
            <person name="Zheng P."/>
            <person name="Xia Y."/>
            <person name="Zhang X."/>
            <person name="St Leger R.J."/>
            <person name="Liu X."/>
            <person name="Wang C."/>
        </authorList>
    </citation>
    <scope>NUCLEOTIDE SEQUENCE [LARGE SCALE GENOMIC DNA]</scope>
    <source>
        <strain evidence="4">Co18 / CGMCC 3.14243</strain>
        <tissue evidence="3">Fruit-body</tissue>
    </source>
</reference>
<feature type="region of interest" description="Disordered" evidence="1">
    <location>
        <begin position="24"/>
        <end position="98"/>
    </location>
</feature>
<proteinExistence type="predicted"/>
<evidence type="ECO:0000313" key="4">
    <source>
        <dbReference type="Proteomes" id="UP000019374"/>
    </source>
</evidence>
<feature type="signal peptide" evidence="2">
    <location>
        <begin position="1"/>
        <end position="23"/>
    </location>
</feature>
<dbReference type="AlphaFoldDB" id="T5A5L1"/>
<protein>
    <submittedName>
        <fullName evidence="3">Uncharacterized protein</fullName>
    </submittedName>
</protein>
<gene>
    <name evidence="3" type="ORF">OCS_06404</name>
</gene>
<evidence type="ECO:0000313" key="3">
    <source>
        <dbReference type="EMBL" id="EQK97883.1"/>
    </source>
</evidence>
<dbReference type="HOGENOM" id="CLU_2334190_0_0_1"/>
<keyword evidence="2" id="KW-0732">Signal</keyword>